<dbReference type="PANTHER" id="PTHR16305">
    <property type="entry name" value="TESTICULAR SOLUBLE ADENYLYL CYCLASE"/>
    <property type="match status" value="1"/>
</dbReference>
<dbReference type="Gene3D" id="3.30.70.1230">
    <property type="entry name" value="Nucleotide cyclase"/>
    <property type="match status" value="1"/>
</dbReference>
<dbReference type="InterPro" id="IPR036388">
    <property type="entry name" value="WH-like_DNA-bd_sf"/>
</dbReference>
<dbReference type="Gene3D" id="1.10.10.10">
    <property type="entry name" value="Winged helix-like DNA-binding domain superfamily/Winged helix DNA-binding domain"/>
    <property type="match status" value="1"/>
</dbReference>
<accession>A0A5N3P5S5</accession>
<dbReference type="SUPFAM" id="SSF48452">
    <property type="entry name" value="TPR-like"/>
    <property type="match status" value="2"/>
</dbReference>
<dbReference type="InterPro" id="IPR001054">
    <property type="entry name" value="A/G_cyclase"/>
</dbReference>
<evidence type="ECO:0000256" key="1">
    <source>
        <dbReference type="ARBA" id="ARBA00022741"/>
    </source>
</evidence>
<dbReference type="Gene3D" id="1.25.40.10">
    <property type="entry name" value="Tetratricopeptide repeat domain"/>
    <property type="match status" value="3"/>
</dbReference>
<dbReference type="GO" id="GO:0004016">
    <property type="term" value="F:adenylate cyclase activity"/>
    <property type="evidence" value="ECO:0007669"/>
    <property type="project" value="TreeGrafter"/>
</dbReference>
<protein>
    <submittedName>
        <fullName evidence="5">Adenylate cyclase</fullName>
    </submittedName>
</protein>
<proteinExistence type="predicted"/>
<gene>
    <name evidence="5" type="ORF">FEZ63_20285</name>
</gene>
<dbReference type="InterPro" id="IPR016032">
    <property type="entry name" value="Sig_transdc_resp-reg_C-effctor"/>
</dbReference>
<comment type="caution">
    <text evidence="5">The sequence shown here is derived from an EMBL/GenBank/DDBJ whole genome shotgun (WGS) entry which is preliminary data.</text>
</comment>
<dbReference type="InterPro" id="IPR027417">
    <property type="entry name" value="P-loop_NTPase"/>
</dbReference>
<dbReference type="Proteomes" id="UP000325684">
    <property type="component" value="Unassembled WGS sequence"/>
</dbReference>
<dbReference type="InterPro" id="IPR041664">
    <property type="entry name" value="AAA_16"/>
</dbReference>
<dbReference type="Pfam" id="PF00211">
    <property type="entry name" value="Guanylate_cyc"/>
    <property type="match status" value="1"/>
</dbReference>
<dbReference type="CDD" id="cd07302">
    <property type="entry name" value="CHD"/>
    <property type="match status" value="1"/>
</dbReference>
<sequence>MSRPPFMLSLLDGFQLTGPGGPIHLPNKKLSALLAYMACTAPGPQSREKLATLLWGSHFNTQAQQNLRQALYRLRQVFGPNVLIGNDDAVWLAPSAIDCDVAVFRALIREGSLSALGRAVDLYKNDFLADMTLREEAWTEWLTDERRRLEGLALNALVRLGQLELALGHANEALDRATRAVAIDGFREDAHRLVIHALAAAGRKAEAIKHYQGIVALFGRELGIEPDAATKLIVAELGRAQLTSSRPAGNRIVDQAPVQSGSHEGPVRPFEKMSTTLRQKEDRDCDGSDAAPSAVAGRSPRPEQRQLTIMQCSLVSSLMDSGQLAAEDAQDLVAEFHERVDEVGARFNGLVAQHIRDGVCIYFGYPEAREHDAEQAVRAGFAVLQLVDTLKAARGVNFQARVGIATGLVVVGEQPGHGDIRQHVVIGETHHLASQLLVTASPGEIVVDANTRQLGGRLFEYRVLPSIDPEEKNAPVQAWQVRGETIGVSRFEARRGGELSPLAGRQANMDLLLRHWEQAKAGEGWVVLLSGEPGIGKSRLAESLQAGIKEEPHSCLRFSCSPHHTHSALYPIIEQLERVASFRLDSSAGAKLSRLEQLLAPTASNLSRDAAVVADLLAVPLEEHDAPPALSPQQKLELTLTVLLEQIEGVAARAPLLIVFEDVHWIDPTSLELLDRIILRIADFPVLLVITFRPEFQPTWLGLRNVTMLPLSRLGRRDATAIIGSMAQGKALPSTTVEQILLHSDGVPLYIEELTRSVLESGLQSETTDWVNSIAVPTTLRASLMPRLDRLGSAKNVALTAATIGREFSYELVAAVSGLTPMDLDAALERLTNAGLVYRRGVPPTAIYSFKHTMVQDAAYATMLRRPRRQLHTIIAKTLIAQFPSVADRLPEVVAHHFAEAGLASEAIVHWVKAGQVAYERGANREAIEFFERGLTLLASLPESRSTLVQALDIHLELPQALIQLGEIPHALLRLREADRLAERLKDDHRQGQVHSFKAITHALIGELDDALLAGRRALKTVERLDDHARCIHARTILQQVHFYRGEHKRVVALATTNLAALLTDSASLEHRLATHPSIYDRGRLIISLGELGWFTQAAKPLAELMRLATETQHAYSVGWAQLAVGCLHLLRGEWAQARPRLDHANAVLTAANVIPLRPLATGLSAWCLAQLGEVDEALSQLREGEELLKRHAENKQTGTLGWFYTWLGRTALILGRLDDAQQLGDRALAFSQRQPGFAAHALQLLGDIATHPDRRHAERGEAYYRSALVRAISLGMSPVVAHCNFGLGKLYQRNGPSKGVNAPLNTALLTFRKMDAPFWVAKVEAEIR</sequence>
<organism evidence="5 6">
    <name type="scientific">Microvirga brassicacearum</name>
    <dbReference type="NCBI Taxonomy" id="2580413"/>
    <lineage>
        <taxon>Bacteria</taxon>
        <taxon>Pseudomonadati</taxon>
        <taxon>Pseudomonadota</taxon>
        <taxon>Alphaproteobacteria</taxon>
        <taxon>Hyphomicrobiales</taxon>
        <taxon>Methylobacteriaceae</taxon>
        <taxon>Microvirga</taxon>
    </lineage>
</organism>
<name>A0A5N3P5S5_9HYPH</name>
<dbReference type="GO" id="GO:0005737">
    <property type="term" value="C:cytoplasm"/>
    <property type="evidence" value="ECO:0007669"/>
    <property type="project" value="TreeGrafter"/>
</dbReference>
<dbReference type="GO" id="GO:0005524">
    <property type="term" value="F:ATP binding"/>
    <property type="evidence" value="ECO:0007669"/>
    <property type="project" value="UniProtKB-KW"/>
</dbReference>
<dbReference type="GO" id="GO:0009190">
    <property type="term" value="P:cyclic nucleotide biosynthetic process"/>
    <property type="evidence" value="ECO:0007669"/>
    <property type="project" value="InterPro"/>
</dbReference>
<evidence type="ECO:0000256" key="3">
    <source>
        <dbReference type="SAM" id="MobiDB-lite"/>
    </source>
</evidence>
<keyword evidence="2" id="KW-0067">ATP-binding</keyword>
<dbReference type="SMART" id="SM00044">
    <property type="entry name" value="CYCc"/>
    <property type="match status" value="1"/>
</dbReference>
<dbReference type="PROSITE" id="PS50125">
    <property type="entry name" value="GUANYLATE_CYCLASE_2"/>
    <property type="match status" value="1"/>
</dbReference>
<evidence type="ECO:0000259" key="4">
    <source>
        <dbReference type="PROSITE" id="PS50125"/>
    </source>
</evidence>
<feature type="domain" description="Guanylate cyclase" evidence="4">
    <location>
        <begin position="308"/>
        <end position="437"/>
    </location>
</feature>
<dbReference type="GO" id="GO:0006355">
    <property type="term" value="P:regulation of DNA-templated transcription"/>
    <property type="evidence" value="ECO:0007669"/>
    <property type="project" value="InterPro"/>
</dbReference>
<dbReference type="GO" id="GO:0035556">
    <property type="term" value="P:intracellular signal transduction"/>
    <property type="evidence" value="ECO:0007669"/>
    <property type="project" value="InterPro"/>
</dbReference>
<evidence type="ECO:0000313" key="5">
    <source>
        <dbReference type="EMBL" id="KAB0265055.1"/>
    </source>
</evidence>
<dbReference type="InterPro" id="IPR005158">
    <property type="entry name" value="BTAD"/>
</dbReference>
<dbReference type="SUPFAM" id="SSF46894">
    <property type="entry name" value="C-terminal effector domain of the bipartite response regulators"/>
    <property type="match status" value="1"/>
</dbReference>
<dbReference type="SMART" id="SM01043">
    <property type="entry name" value="BTAD"/>
    <property type="match status" value="1"/>
</dbReference>
<dbReference type="SUPFAM" id="SSF55073">
    <property type="entry name" value="Nucleotide cyclase"/>
    <property type="match status" value="1"/>
</dbReference>
<reference evidence="5 6" key="1">
    <citation type="journal article" date="2019" name="Microorganisms">
        <title>Genome Insights into the Novel Species Microvirga brassicacearum, a Rapeseed Endophyte with Biotechnological Potential.</title>
        <authorList>
            <person name="Jimenez-Gomez A."/>
            <person name="Saati-Santamaria Z."/>
            <person name="Igual J.M."/>
            <person name="Rivas R."/>
            <person name="Mateos P.F."/>
            <person name="Garcia-Fraile P."/>
        </authorList>
    </citation>
    <scope>NUCLEOTIDE SEQUENCE [LARGE SCALE GENOMIC DNA]</scope>
    <source>
        <strain evidence="5 6">CDVBN77</strain>
    </source>
</reference>
<dbReference type="Pfam" id="PF03704">
    <property type="entry name" value="BTAD"/>
    <property type="match status" value="1"/>
</dbReference>
<dbReference type="SUPFAM" id="SSF52540">
    <property type="entry name" value="P-loop containing nucleoside triphosphate hydrolases"/>
    <property type="match status" value="1"/>
</dbReference>
<dbReference type="Gene3D" id="3.40.50.300">
    <property type="entry name" value="P-loop containing nucleotide triphosphate hydrolases"/>
    <property type="match status" value="1"/>
</dbReference>
<dbReference type="GO" id="GO:0003677">
    <property type="term" value="F:DNA binding"/>
    <property type="evidence" value="ECO:0007669"/>
    <property type="project" value="InterPro"/>
</dbReference>
<dbReference type="EMBL" id="VCMV01000046">
    <property type="protein sequence ID" value="KAB0265055.1"/>
    <property type="molecule type" value="Genomic_DNA"/>
</dbReference>
<dbReference type="Pfam" id="PF13191">
    <property type="entry name" value="AAA_16"/>
    <property type="match status" value="1"/>
</dbReference>
<keyword evidence="6" id="KW-1185">Reference proteome</keyword>
<dbReference type="RefSeq" id="WP_162419802.1">
    <property type="nucleotide sequence ID" value="NZ_VCMV01000046.1"/>
</dbReference>
<dbReference type="InterPro" id="IPR029787">
    <property type="entry name" value="Nucleotide_cyclase"/>
</dbReference>
<dbReference type="PANTHER" id="PTHR16305:SF28">
    <property type="entry name" value="GUANYLATE CYCLASE DOMAIN-CONTAINING PROTEIN"/>
    <property type="match status" value="1"/>
</dbReference>
<keyword evidence="1" id="KW-0547">Nucleotide-binding</keyword>
<evidence type="ECO:0000313" key="6">
    <source>
        <dbReference type="Proteomes" id="UP000325684"/>
    </source>
</evidence>
<dbReference type="SMART" id="SM00028">
    <property type="entry name" value="TPR"/>
    <property type="match status" value="6"/>
</dbReference>
<feature type="region of interest" description="Disordered" evidence="3">
    <location>
        <begin position="245"/>
        <end position="304"/>
    </location>
</feature>
<evidence type="ECO:0000256" key="2">
    <source>
        <dbReference type="ARBA" id="ARBA00022840"/>
    </source>
</evidence>
<dbReference type="InterPro" id="IPR011990">
    <property type="entry name" value="TPR-like_helical_dom_sf"/>
</dbReference>
<dbReference type="InterPro" id="IPR019734">
    <property type="entry name" value="TPR_rpt"/>
</dbReference>